<proteinExistence type="predicted"/>
<evidence type="ECO:0000256" key="3">
    <source>
        <dbReference type="SAM" id="Phobius"/>
    </source>
</evidence>
<dbReference type="EMBL" id="JALJEJ010000009">
    <property type="protein sequence ID" value="MCJ8211304.1"/>
    <property type="molecule type" value="Genomic_DNA"/>
</dbReference>
<sequence length="295" mass="32931">MNFDRADFGVSDVVENDELRPKVLQVKATHFNGLKLTIAIVVCFAVAMVFTVKKLKQETEWRAQENARLQMQLNNLKSKVDESNYKLEAITASSDSSNVKALSYIEGIQAKLKKINDYLSKRGLKGVSFRTANLAANNSKKNSSLSLYAKYNRYLEQLVTNVAMVPMGYPRLSSFTSFFGHRGNPFDFGRNEFHPGLDFRGKTGDPVKCTASGRVIFTGRAGGYGNCIRIQHMDNIQTWYGHLSKINVRVGQQVTVGQVIGKVGSTGRSTGPHLHYEVRRNGKPVNPSQYLTLNQ</sequence>
<evidence type="ECO:0000313" key="6">
    <source>
        <dbReference type="Proteomes" id="UP001139450"/>
    </source>
</evidence>
<keyword evidence="3" id="KW-1133">Transmembrane helix</keyword>
<dbReference type="Gene3D" id="2.70.70.10">
    <property type="entry name" value="Glucose Permease (Domain IIA)"/>
    <property type="match status" value="1"/>
</dbReference>
<evidence type="ECO:0000256" key="1">
    <source>
        <dbReference type="ARBA" id="ARBA00022729"/>
    </source>
</evidence>
<evidence type="ECO:0000313" key="5">
    <source>
        <dbReference type="EMBL" id="MCJ8211304.1"/>
    </source>
</evidence>
<name>A0A9X2BA22_9SPHI</name>
<feature type="region of interest" description="Disordered" evidence="2">
    <location>
        <begin position="265"/>
        <end position="295"/>
    </location>
</feature>
<dbReference type="AlphaFoldDB" id="A0A9X2BA22"/>
<accession>A0A9X2BA22</accession>
<dbReference type="RefSeq" id="WP_245131795.1">
    <property type="nucleotide sequence ID" value="NZ_JALJEJ010000009.1"/>
</dbReference>
<reference evidence="5" key="1">
    <citation type="submission" date="2022-04" db="EMBL/GenBank/DDBJ databases">
        <title>Mucilaginibacter sp. RS28 isolated from freshwater.</title>
        <authorList>
            <person name="Ko S.-R."/>
        </authorList>
    </citation>
    <scope>NUCLEOTIDE SEQUENCE</scope>
    <source>
        <strain evidence="5">RS28</strain>
    </source>
</reference>
<dbReference type="InterPro" id="IPR011055">
    <property type="entry name" value="Dup_hybrid_motif"/>
</dbReference>
<protein>
    <submittedName>
        <fullName evidence="5">M23 family metallopeptidase</fullName>
    </submittedName>
</protein>
<dbReference type="Proteomes" id="UP001139450">
    <property type="component" value="Unassembled WGS sequence"/>
</dbReference>
<dbReference type="InterPro" id="IPR016047">
    <property type="entry name" value="M23ase_b-sheet_dom"/>
</dbReference>
<dbReference type="GO" id="GO:0004222">
    <property type="term" value="F:metalloendopeptidase activity"/>
    <property type="evidence" value="ECO:0007669"/>
    <property type="project" value="TreeGrafter"/>
</dbReference>
<keyword evidence="1" id="KW-0732">Signal</keyword>
<dbReference type="PANTHER" id="PTHR21666">
    <property type="entry name" value="PEPTIDASE-RELATED"/>
    <property type="match status" value="1"/>
</dbReference>
<feature type="domain" description="M23ase beta-sheet core" evidence="4">
    <location>
        <begin position="193"/>
        <end position="287"/>
    </location>
</feature>
<evidence type="ECO:0000259" key="4">
    <source>
        <dbReference type="Pfam" id="PF01551"/>
    </source>
</evidence>
<dbReference type="SUPFAM" id="SSF51261">
    <property type="entry name" value="Duplicated hybrid motif"/>
    <property type="match status" value="1"/>
</dbReference>
<evidence type="ECO:0000256" key="2">
    <source>
        <dbReference type="SAM" id="MobiDB-lite"/>
    </source>
</evidence>
<keyword evidence="3" id="KW-0812">Transmembrane</keyword>
<dbReference type="CDD" id="cd12797">
    <property type="entry name" value="M23_peptidase"/>
    <property type="match status" value="1"/>
</dbReference>
<feature type="compositionally biased region" description="Polar residues" evidence="2">
    <location>
        <begin position="286"/>
        <end position="295"/>
    </location>
</feature>
<comment type="caution">
    <text evidence="5">The sequence shown here is derived from an EMBL/GenBank/DDBJ whole genome shotgun (WGS) entry which is preliminary data.</text>
</comment>
<organism evidence="5 6">
    <name type="scientific">Mucilaginibacter straminoryzae</name>
    <dbReference type="NCBI Taxonomy" id="2932774"/>
    <lineage>
        <taxon>Bacteria</taxon>
        <taxon>Pseudomonadati</taxon>
        <taxon>Bacteroidota</taxon>
        <taxon>Sphingobacteriia</taxon>
        <taxon>Sphingobacteriales</taxon>
        <taxon>Sphingobacteriaceae</taxon>
        <taxon>Mucilaginibacter</taxon>
    </lineage>
</organism>
<feature type="transmembrane region" description="Helical" evidence="3">
    <location>
        <begin position="33"/>
        <end position="52"/>
    </location>
</feature>
<keyword evidence="6" id="KW-1185">Reference proteome</keyword>
<dbReference type="FunFam" id="2.70.70.10:FF:000006">
    <property type="entry name" value="M23 family peptidase"/>
    <property type="match status" value="1"/>
</dbReference>
<dbReference type="InterPro" id="IPR050570">
    <property type="entry name" value="Cell_wall_metabolism_enzyme"/>
</dbReference>
<dbReference type="PANTHER" id="PTHR21666:SF289">
    <property type="entry name" value="L-ALA--D-GLU ENDOPEPTIDASE"/>
    <property type="match status" value="1"/>
</dbReference>
<keyword evidence="3" id="KW-0472">Membrane</keyword>
<gene>
    <name evidence="5" type="ORF">MUY27_16415</name>
</gene>
<dbReference type="Pfam" id="PF01551">
    <property type="entry name" value="Peptidase_M23"/>
    <property type="match status" value="1"/>
</dbReference>